<dbReference type="Proteomes" id="UP000290900">
    <property type="component" value="Unassembled WGS sequence"/>
</dbReference>
<keyword evidence="3" id="KW-1185">Reference proteome</keyword>
<organism evidence="2 3">
    <name type="scientific">Brettanomyces naardenensis</name>
    <name type="common">Yeast</name>
    <dbReference type="NCBI Taxonomy" id="13370"/>
    <lineage>
        <taxon>Eukaryota</taxon>
        <taxon>Fungi</taxon>
        <taxon>Dikarya</taxon>
        <taxon>Ascomycota</taxon>
        <taxon>Saccharomycotina</taxon>
        <taxon>Pichiomycetes</taxon>
        <taxon>Pichiales</taxon>
        <taxon>Pichiaceae</taxon>
        <taxon>Brettanomyces</taxon>
    </lineage>
</organism>
<evidence type="ECO:0000313" key="3">
    <source>
        <dbReference type="Proteomes" id="UP000290900"/>
    </source>
</evidence>
<name>A0A448YMU6_BRENA</name>
<dbReference type="EMBL" id="CAACVR010000022">
    <property type="protein sequence ID" value="VEU22264.1"/>
    <property type="molecule type" value="Genomic_DNA"/>
</dbReference>
<dbReference type="AlphaFoldDB" id="A0A448YMU6"/>
<sequence length="189" mass="21178">MLLLTTTCGPLGLSAAIGITSTESSSISQQITDHLLQADSIKQAKYNALFDHILCLTGNEKIVFPGKLQRVVPSSPSSELFNLAGYAVFIYRLITWNSIKLLPIIGGPWLAYRSLIHDGNERLKRLHRLQRLRGRQIEYYYMKEREGELVSMGIVMWILEGIPVIGSLFEFTDRVGIAYKCGTELSSIT</sequence>
<accession>A0A448YMU6</accession>
<reference evidence="2 3" key="1">
    <citation type="submission" date="2018-12" db="EMBL/GenBank/DDBJ databases">
        <authorList>
            <person name="Tiukova I."/>
            <person name="Dainat J."/>
        </authorList>
    </citation>
    <scope>NUCLEOTIDE SEQUENCE [LARGE SCALE GENOMIC DNA]</scope>
</reference>
<evidence type="ECO:0000256" key="1">
    <source>
        <dbReference type="SAM" id="SignalP"/>
    </source>
</evidence>
<keyword evidence="1" id="KW-0732">Signal</keyword>
<gene>
    <name evidence="2" type="ORF">BRENAR_LOCUS2995</name>
</gene>
<feature type="signal peptide" evidence="1">
    <location>
        <begin position="1"/>
        <end position="16"/>
    </location>
</feature>
<dbReference type="OrthoDB" id="10012223at2759"/>
<dbReference type="InParanoid" id="A0A448YMU6"/>
<protein>
    <submittedName>
        <fullName evidence="2">DEKNAAC103300</fullName>
    </submittedName>
</protein>
<evidence type="ECO:0000313" key="2">
    <source>
        <dbReference type="EMBL" id="VEU22264.1"/>
    </source>
</evidence>
<feature type="chain" id="PRO_5019105723" evidence="1">
    <location>
        <begin position="17"/>
        <end position="189"/>
    </location>
</feature>
<dbReference type="STRING" id="13370.A0A448YMU6"/>
<proteinExistence type="predicted"/>